<dbReference type="InterPro" id="IPR011050">
    <property type="entry name" value="Pectin_lyase_fold/virulence"/>
</dbReference>
<dbReference type="AlphaFoldDB" id="A0AAE3EX36"/>
<dbReference type="SMART" id="SM00710">
    <property type="entry name" value="PbH1"/>
    <property type="match status" value="4"/>
</dbReference>
<protein>
    <submittedName>
        <fullName evidence="2">Right-handed parallel beta-helix repeat-containing protein</fullName>
    </submittedName>
</protein>
<organism evidence="2 3">
    <name type="scientific">Cerina litoralis</name>
    <dbReference type="NCBI Taxonomy" id="2874477"/>
    <lineage>
        <taxon>Bacteria</taxon>
        <taxon>Pseudomonadati</taxon>
        <taxon>Bacteroidota</taxon>
        <taxon>Flavobacteriia</taxon>
        <taxon>Flavobacteriales</taxon>
        <taxon>Flavobacteriaceae</taxon>
        <taxon>Cerina</taxon>
    </lineage>
</organism>
<gene>
    <name evidence="2" type="ORF">K8352_14150</name>
</gene>
<dbReference type="SUPFAM" id="SSF51126">
    <property type="entry name" value="Pectin lyase-like"/>
    <property type="match status" value="1"/>
</dbReference>
<dbReference type="RefSeq" id="WP_317903039.1">
    <property type="nucleotide sequence ID" value="NZ_JAIRBC010000021.1"/>
</dbReference>
<comment type="caution">
    <text evidence="2">The sequence shown here is derived from an EMBL/GenBank/DDBJ whole genome shotgun (WGS) entry which is preliminary data.</text>
</comment>
<reference evidence="2" key="1">
    <citation type="submission" date="2023-02" db="EMBL/GenBank/DDBJ databases">
        <title>Genome of Flavobacteriaceae gen. nov. sp. strain F89.</title>
        <authorList>
            <person name="Wang Y."/>
        </authorList>
    </citation>
    <scope>NUCLEOTIDE SEQUENCE</scope>
    <source>
        <strain evidence="2">F89</strain>
    </source>
</reference>
<proteinExistence type="predicted"/>
<feature type="domain" description="Right handed beta helix" evidence="1">
    <location>
        <begin position="120"/>
        <end position="312"/>
    </location>
</feature>
<dbReference type="EMBL" id="JAIRBC010000021">
    <property type="protein sequence ID" value="MCG2461898.1"/>
    <property type="molecule type" value="Genomic_DNA"/>
</dbReference>
<keyword evidence="3" id="KW-1185">Reference proteome</keyword>
<dbReference type="InterPro" id="IPR006626">
    <property type="entry name" value="PbH1"/>
</dbReference>
<dbReference type="Pfam" id="PF13229">
    <property type="entry name" value="Beta_helix"/>
    <property type="match status" value="1"/>
</dbReference>
<name>A0AAE3EX36_9FLAO</name>
<evidence type="ECO:0000313" key="3">
    <source>
        <dbReference type="Proteomes" id="UP001200642"/>
    </source>
</evidence>
<evidence type="ECO:0000313" key="2">
    <source>
        <dbReference type="EMBL" id="MCG2461898.1"/>
    </source>
</evidence>
<dbReference type="Gene3D" id="2.160.20.10">
    <property type="entry name" value="Single-stranded right-handed beta-helix, Pectin lyase-like"/>
    <property type="match status" value="1"/>
</dbReference>
<dbReference type="InterPro" id="IPR039448">
    <property type="entry name" value="Beta_helix"/>
</dbReference>
<sequence length="415" mass="46379">MLVLLSNILSAQKIEVSSFGYDPNNATECLLRAFSSRYDTIVITKQTTDWKVAPLSLKNISNKTIIFEDGVVISALPGKFNDIHAPLIELLNSNNIELLGNGATLKMNKREYVEGGWRHALSLRQCKNVTIKGFEIRESGGDGIYIAGRAKGTFCENIYIEDVKSINNKRQGMSIISAQNVFVKNSEFTETKGILPEAGVDIEPNNSSNRIVNVNFEHCSFNNNNHSGLLLALEKLDANSIPISISLKECYLSNNHVETNRYAAAEINIYANKESPVKGNVFFDQCMVKNSNWGILYSRKRSDAFNVIFRNCAAINICKNKKFSPISFEVPDYKTISSSLGGFTFDNLYLEYSSTSPVVKIRGSRLGTLTSFKDVKGHITVKNHFLIPSDQIKYINYDSQLNKDVNLNITHIITN</sequence>
<evidence type="ECO:0000259" key="1">
    <source>
        <dbReference type="Pfam" id="PF13229"/>
    </source>
</evidence>
<dbReference type="Proteomes" id="UP001200642">
    <property type="component" value="Unassembled WGS sequence"/>
</dbReference>
<accession>A0AAE3EX36</accession>
<dbReference type="InterPro" id="IPR012334">
    <property type="entry name" value="Pectin_lyas_fold"/>
</dbReference>